<dbReference type="Gene3D" id="3.40.50.720">
    <property type="entry name" value="NAD(P)-binding Rossmann-like Domain"/>
    <property type="match status" value="1"/>
</dbReference>
<evidence type="ECO:0000313" key="3">
    <source>
        <dbReference type="Proteomes" id="UP000271162"/>
    </source>
</evidence>
<dbReference type="Pfam" id="PF00106">
    <property type="entry name" value="adh_short"/>
    <property type="match status" value="1"/>
</dbReference>
<keyword evidence="1" id="KW-0560">Oxidoreductase</keyword>
<dbReference type="InterPro" id="IPR002347">
    <property type="entry name" value="SDR_fam"/>
</dbReference>
<dbReference type="GO" id="GO:0016491">
    <property type="term" value="F:oxidoreductase activity"/>
    <property type="evidence" value="ECO:0007669"/>
    <property type="project" value="UniProtKB-KW"/>
</dbReference>
<reference evidence="2 3" key="2">
    <citation type="submission" date="2018-11" db="EMBL/GenBank/DDBJ databases">
        <authorList>
            <consortium name="Pathogen Informatics"/>
        </authorList>
    </citation>
    <scope>NUCLEOTIDE SEQUENCE [LARGE SCALE GENOMIC DNA]</scope>
</reference>
<dbReference type="PANTHER" id="PTHR43313">
    <property type="entry name" value="SHORT-CHAIN DEHYDROGENASE/REDUCTASE FAMILY 9C"/>
    <property type="match status" value="1"/>
</dbReference>
<dbReference type="WBParaSite" id="NBR_0001090301-mRNA-1">
    <property type="protein sequence ID" value="NBR_0001090301-mRNA-1"/>
    <property type="gene ID" value="NBR_0001090301"/>
</dbReference>
<evidence type="ECO:0000313" key="4">
    <source>
        <dbReference type="WBParaSite" id="NBR_0001090301-mRNA-1"/>
    </source>
</evidence>
<keyword evidence="3" id="KW-1185">Reference proteome</keyword>
<accession>A0A0N4Y4Q6</accession>
<dbReference type="InterPro" id="IPR036291">
    <property type="entry name" value="NAD(P)-bd_dom_sf"/>
</dbReference>
<gene>
    <name evidence="2" type="ORF">NBR_LOCUS10904</name>
</gene>
<proteinExistence type="predicted"/>
<dbReference type="GO" id="GO:0008202">
    <property type="term" value="P:steroid metabolic process"/>
    <property type="evidence" value="ECO:0007669"/>
    <property type="project" value="TreeGrafter"/>
</dbReference>
<dbReference type="SUPFAM" id="SSF51735">
    <property type="entry name" value="NAD(P)-binding Rossmann-fold domains"/>
    <property type="match status" value="1"/>
</dbReference>
<name>A0A0N4Y4Q6_NIPBR</name>
<dbReference type="PANTHER" id="PTHR43313:SF34">
    <property type="entry name" value="RETINOL DEHYDROGENASE 7"/>
    <property type="match status" value="1"/>
</dbReference>
<dbReference type="AlphaFoldDB" id="A0A0N4Y4Q6"/>
<dbReference type="InterPro" id="IPR020904">
    <property type="entry name" value="Sc_DH/Rdtase_CS"/>
</dbReference>
<evidence type="ECO:0000313" key="2">
    <source>
        <dbReference type="EMBL" id="VDL74493.1"/>
    </source>
</evidence>
<dbReference type="PRINTS" id="PR00081">
    <property type="entry name" value="GDHRDH"/>
</dbReference>
<dbReference type="OMA" id="RVTHAFM"/>
<organism evidence="4">
    <name type="scientific">Nippostrongylus brasiliensis</name>
    <name type="common">Rat hookworm</name>
    <dbReference type="NCBI Taxonomy" id="27835"/>
    <lineage>
        <taxon>Eukaryota</taxon>
        <taxon>Metazoa</taxon>
        <taxon>Ecdysozoa</taxon>
        <taxon>Nematoda</taxon>
        <taxon>Chromadorea</taxon>
        <taxon>Rhabditida</taxon>
        <taxon>Rhabditina</taxon>
        <taxon>Rhabditomorpha</taxon>
        <taxon>Strongyloidea</taxon>
        <taxon>Heligmosomidae</taxon>
        <taxon>Nippostrongylus</taxon>
    </lineage>
</organism>
<protein>
    <submittedName>
        <fullName evidence="4">D-beta-hydroxybutyrate dehydrogenase, mitochondrial</fullName>
    </submittedName>
</protein>
<dbReference type="Proteomes" id="UP000271162">
    <property type="component" value="Unassembled WGS sequence"/>
</dbReference>
<dbReference type="PROSITE" id="PS00061">
    <property type="entry name" value="ADH_SHORT"/>
    <property type="match status" value="1"/>
</dbReference>
<reference evidence="4" key="1">
    <citation type="submission" date="2017-02" db="UniProtKB">
        <authorList>
            <consortium name="WormBaseParasite"/>
        </authorList>
    </citation>
    <scope>IDENTIFICATION</scope>
</reference>
<sequence length="387" mass="43265">MLSIPVIQLGQERSSVTPDWCFYNQYRLLDGSTVLQNIQQGGTLTIVLGVFRGPVTVRIMSMDPEGEMGKNSGRTSTLGGFGRELALRCISEGFTVFAGCLTLKGEASLKADCKSSKLHTVSLDVTSDESVKNAKEYVESNLKHGLQLWGIVNNAGVFSCYGPDDWTSVSDYQKAAEVNTFGVIRVTQAFKRLIKKSQGRIVAVSSVNGRLSTPAAGPYVVSKFGTEAYMDCIRQELHYMDVKVSLLEPGIFRTALLDEKAMLDRVESVSPKILFMSTLKFQRDFFRTLYLLKQVLVSSTIAAMWNELFITKSSTQIHHVIDNYMHALTAVYPRHRYYCGWDAILLFIPVSLLPTWLSDYITRVYAPQQVYPAVIEAKNQAMQKKSQ</sequence>
<evidence type="ECO:0000256" key="1">
    <source>
        <dbReference type="ARBA" id="ARBA00023002"/>
    </source>
</evidence>
<dbReference type="STRING" id="27835.A0A0N4Y4Q6"/>
<dbReference type="EMBL" id="UYSL01020411">
    <property type="protein sequence ID" value="VDL74493.1"/>
    <property type="molecule type" value="Genomic_DNA"/>
</dbReference>